<feature type="compositionally biased region" description="Basic and acidic residues" evidence="1">
    <location>
        <begin position="130"/>
        <end position="142"/>
    </location>
</feature>
<feature type="region of interest" description="Disordered" evidence="1">
    <location>
        <begin position="88"/>
        <end position="142"/>
    </location>
</feature>
<protein>
    <submittedName>
        <fullName evidence="2">Uncharacterized protein</fullName>
    </submittedName>
</protein>
<dbReference type="Proteomes" id="UP000253410">
    <property type="component" value="Unassembled WGS sequence"/>
</dbReference>
<organism evidence="2 3">
    <name type="scientific">Chitinophaga flava</name>
    <dbReference type="NCBI Taxonomy" id="2259036"/>
    <lineage>
        <taxon>Bacteria</taxon>
        <taxon>Pseudomonadati</taxon>
        <taxon>Bacteroidota</taxon>
        <taxon>Chitinophagia</taxon>
        <taxon>Chitinophagales</taxon>
        <taxon>Chitinophagaceae</taxon>
        <taxon>Chitinophaga</taxon>
    </lineage>
</organism>
<dbReference type="OrthoDB" id="674921at2"/>
<comment type="caution">
    <text evidence="2">The sequence shown here is derived from an EMBL/GenBank/DDBJ whole genome shotgun (WGS) entry which is preliminary data.</text>
</comment>
<dbReference type="RefSeq" id="WP_113618786.1">
    <property type="nucleotide sequence ID" value="NZ_QFFJ01000002.1"/>
</dbReference>
<evidence type="ECO:0000313" key="2">
    <source>
        <dbReference type="EMBL" id="RBL90036.1"/>
    </source>
</evidence>
<feature type="compositionally biased region" description="Basic and acidic residues" evidence="1">
    <location>
        <begin position="105"/>
        <end position="115"/>
    </location>
</feature>
<proteinExistence type="predicted"/>
<sequence>MAFQDIFNFARSLSGGGSTAEEQLSGFIPKKENESVSVAPHDPFKPEQPVQQDPKIVRETSPQSNIVFNFIKSVTADINQCSNSVETSMANPSTVVDPGAGVMGKARETSDKVKNDTPVSDTVVTPPPKPKNEKPEAWNHDK</sequence>
<accession>A0A365XUI6</accession>
<dbReference type="AlphaFoldDB" id="A0A365XUI6"/>
<name>A0A365XUI6_9BACT</name>
<keyword evidence="3" id="KW-1185">Reference proteome</keyword>
<gene>
    <name evidence="2" type="ORF">DF182_26560</name>
</gene>
<reference evidence="2 3" key="1">
    <citation type="submission" date="2018-05" db="EMBL/GenBank/DDBJ databases">
        <title>Chitinophaga sp. K3CV102501T nov., isolated from isolated from a monsoon evergreen broad-leaved forest soil.</title>
        <authorList>
            <person name="Lv Y."/>
        </authorList>
    </citation>
    <scope>NUCLEOTIDE SEQUENCE [LARGE SCALE GENOMIC DNA]</scope>
    <source>
        <strain evidence="2 3">GDMCC 1.1325</strain>
    </source>
</reference>
<evidence type="ECO:0000256" key="1">
    <source>
        <dbReference type="SAM" id="MobiDB-lite"/>
    </source>
</evidence>
<evidence type="ECO:0000313" key="3">
    <source>
        <dbReference type="Proteomes" id="UP000253410"/>
    </source>
</evidence>
<dbReference type="EMBL" id="QFFJ01000002">
    <property type="protein sequence ID" value="RBL90036.1"/>
    <property type="molecule type" value="Genomic_DNA"/>
</dbReference>